<reference evidence="2" key="1">
    <citation type="submission" date="2020-10" db="EMBL/GenBank/DDBJ databases">
        <title>Connecting structure to function with the recovery of over 1000 high-quality activated sludge metagenome-assembled genomes encoding full-length rRNA genes using long-read sequencing.</title>
        <authorList>
            <person name="Singleton C.M."/>
            <person name="Petriglieri F."/>
            <person name="Kristensen J.M."/>
            <person name="Kirkegaard R.H."/>
            <person name="Michaelsen T.Y."/>
            <person name="Andersen M.H."/>
            <person name="Karst S.M."/>
            <person name="Dueholm M.S."/>
            <person name="Nielsen P.H."/>
            <person name="Albertsen M."/>
        </authorList>
    </citation>
    <scope>NUCLEOTIDE SEQUENCE</scope>
    <source>
        <strain evidence="2">EsbW_18-Q3-R4-48_MAXAC.044</strain>
    </source>
</reference>
<accession>A0A9D7FFN3</accession>
<feature type="domain" description="DUF6671" evidence="1">
    <location>
        <begin position="65"/>
        <end position="280"/>
    </location>
</feature>
<gene>
    <name evidence="2" type="ORF">IPJ48_14840</name>
</gene>
<comment type="caution">
    <text evidence="2">The sequence shown here is derived from an EMBL/GenBank/DDBJ whole genome shotgun (WGS) entry which is preliminary data.</text>
</comment>
<dbReference type="Proteomes" id="UP000886602">
    <property type="component" value="Unassembled WGS sequence"/>
</dbReference>
<evidence type="ECO:0000259" key="1">
    <source>
        <dbReference type="Pfam" id="PF20376"/>
    </source>
</evidence>
<dbReference type="InterPro" id="IPR046612">
    <property type="entry name" value="DUF6671"/>
</dbReference>
<protein>
    <recommendedName>
        <fullName evidence="1">DUF6671 domain-containing protein</fullName>
    </recommendedName>
</protein>
<sequence>MDTYAGRPVALLTQHGKEQVLAQPLERALGCRVQLVTGYDTDQLGSFTREIPRAGSQLGAARKKARIGMQRSGLPLGLASEGSFGPDPFSGLFPWNTEILLWLDDERELEVIGVAQGKANFSHLLAPEWSAVEAFAKQVRFPQQHLVLRPDGEQDVRICKGISTWEDLHAAFSCALADSANGLVFVETDGRAHANPARMETIGRAGEDLARKLCSPCPACATPGFWIVERVGGLPCHECGAPTGEILYEVHGCLKCAYRVNHLRNDPPYADPGRCDNCNP</sequence>
<dbReference type="AlphaFoldDB" id="A0A9D7FFN3"/>
<dbReference type="Pfam" id="PF20376">
    <property type="entry name" value="DUF6671"/>
    <property type="match status" value="1"/>
</dbReference>
<evidence type="ECO:0000313" key="3">
    <source>
        <dbReference type="Proteomes" id="UP000886602"/>
    </source>
</evidence>
<dbReference type="EMBL" id="JADJNC010000025">
    <property type="protein sequence ID" value="MBK7424245.1"/>
    <property type="molecule type" value="Genomic_DNA"/>
</dbReference>
<name>A0A9D7FFN3_9RHOO</name>
<evidence type="ECO:0000313" key="2">
    <source>
        <dbReference type="EMBL" id="MBK7424245.1"/>
    </source>
</evidence>
<organism evidence="2 3">
    <name type="scientific">Candidatus Propionivibrio dominans</name>
    <dbReference type="NCBI Taxonomy" id="2954373"/>
    <lineage>
        <taxon>Bacteria</taxon>
        <taxon>Pseudomonadati</taxon>
        <taxon>Pseudomonadota</taxon>
        <taxon>Betaproteobacteria</taxon>
        <taxon>Rhodocyclales</taxon>
        <taxon>Rhodocyclaceae</taxon>
        <taxon>Propionivibrio</taxon>
    </lineage>
</organism>
<proteinExistence type="predicted"/>